<organism evidence="5 6">
    <name type="scientific">Stylonychia lemnae</name>
    <name type="common">Ciliate</name>
    <dbReference type="NCBI Taxonomy" id="5949"/>
    <lineage>
        <taxon>Eukaryota</taxon>
        <taxon>Sar</taxon>
        <taxon>Alveolata</taxon>
        <taxon>Ciliophora</taxon>
        <taxon>Intramacronucleata</taxon>
        <taxon>Spirotrichea</taxon>
        <taxon>Stichotrichia</taxon>
        <taxon>Sporadotrichida</taxon>
        <taxon>Oxytrichidae</taxon>
        <taxon>Stylonychinae</taxon>
        <taxon>Stylonychia</taxon>
    </lineage>
</organism>
<evidence type="ECO:0000313" key="6">
    <source>
        <dbReference type="Proteomes" id="UP000039865"/>
    </source>
</evidence>
<evidence type="ECO:0000256" key="1">
    <source>
        <dbReference type="ARBA" id="ARBA00009759"/>
    </source>
</evidence>
<dbReference type="GO" id="GO:0046872">
    <property type="term" value="F:metal ion binding"/>
    <property type="evidence" value="ECO:0007669"/>
    <property type="project" value="UniProtKB-KW"/>
</dbReference>
<evidence type="ECO:0000256" key="2">
    <source>
        <dbReference type="ARBA" id="ARBA00012633"/>
    </source>
</evidence>
<dbReference type="SUPFAM" id="SSF56655">
    <property type="entry name" value="Carbohydrate phosphatase"/>
    <property type="match status" value="1"/>
</dbReference>
<dbReference type="EMBL" id="CCKQ01003027">
    <property type="protein sequence ID" value="CDW74136.1"/>
    <property type="molecule type" value="Genomic_DNA"/>
</dbReference>
<dbReference type="AlphaFoldDB" id="A0A077ZX33"/>
<feature type="binding site" evidence="3">
    <location>
        <position position="167"/>
    </location>
    <ligand>
        <name>Mg(2+)</name>
        <dbReference type="ChEBI" id="CHEBI:18420"/>
        <label>1</label>
        <note>catalytic</note>
    </ligand>
</feature>
<feature type="binding site" evidence="3">
    <location>
        <position position="164"/>
    </location>
    <ligand>
        <name>Mg(2+)</name>
        <dbReference type="ChEBI" id="CHEBI:18420"/>
        <label>1</label>
        <note>catalytic</note>
    </ligand>
</feature>
<keyword evidence="4" id="KW-0175">Coiled coil</keyword>
<name>A0A077ZX33_STYLE</name>
<dbReference type="InterPro" id="IPR050725">
    <property type="entry name" value="CysQ/Inositol_MonoPase"/>
</dbReference>
<dbReference type="Pfam" id="PF00459">
    <property type="entry name" value="Inositol_P"/>
    <property type="match status" value="2"/>
</dbReference>
<evidence type="ECO:0000313" key="5">
    <source>
        <dbReference type="EMBL" id="CDW74136.1"/>
    </source>
</evidence>
<keyword evidence="3" id="KW-0479">Metal-binding</keyword>
<dbReference type="GO" id="GO:0008441">
    <property type="term" value="F:3'(2'),5'-bisphosphate nucleotidase activity"/>
    <property type="evidence" value="ECO:0007669"/>
    <property type="project" value="UniProtKB-EC"/>
</dbReference>
<dbReference type="Gene3D" id="3.40.190.80">
    <property type="match status" value="1"/>
</dbReference>
<dbReference type="PANTHER" id="PTHR43028:SF5">
    <property type="entry name" value="3'(2'),5'-BISPHOSPHATE NUCLEOTIDASE 1"/>
    <property type="match status" value="1"/>
</dbReference>
<dbReference type="PANTHER" id="PTHR43028">
    <property type="entry name" value="3'(2'),5'-BISPHOSPHATE NUCLEOTIDASE 1"/>
    <property type="match status" value="1"/>
</dbReference>
<feature type="coiled-coil region" evidence="4">
    <location>
        <begin position="384"/>
        <end position="411"/>
    </location>
</feature>
<comment type="cofactor">
    <cofactor evidence="3">
        <name>Mg(2+)</name>
        <dbReference type="ChEBI" id="CHEBI:18420"/>
    </cofactor>
</comment>
<evidence type="ECO:0000256" key="3">
    <source>
        <dbReference type="PIRSR" id="PIRSR600760-2"/>
    </source>
</evidence>
<keyword evidence="3" id="KW-0460">Magnesium</keyword>
<dbReference type="InterPro" id="IPR000760">
    <property type="entry name" value="Inositol_monophosphatase-like"/>
</dbReference>
<protein>
    <recommendedName>
        <fullName evidence="2">3'(2'),5'-bisphosphate nucleotidase</fullName>
        <ecNumber evidence="2">3.1.3.7</ecNumber>
    </recommendedName>
</protein>
<dbReference type="OrthoDB" id="289714at2759"/>
<feature type="binding site" evidence="3">
    <location>
        <position position="77"/>
    </location>
    <ligand>
        <name>Mg(2+)</name>
        <dbReference type="ChEBI" id="CHEBI:18420"/>
        <label>1</label>
        <note>catalytic</note>
    </ligand>
</feature>
<dbReference type="EC" id="3.1.3.7" evidence="2"/>
<sequence>MSSSKFVRLHDLMNTCVHLSQRATNVLKQQVYHENNFNIVQKGMCANDVYTELDLQIQKTIHYNLKQLYPRAKIICEEEESSIDENIKPSIMPDELLRMRNKQKIFSADILLNSASVRRLQYLKYLEDLLSFNYDFLRADDVKRGLDDIYNNEVLEKDLTFWIDPLDGSKGLVEGHTEHITTIIGVCIKNRPILGIVHKPFSGDALSFQSGKSYVGLPQCGLFTVLQKIQTDFENFENFTLHVPPFSRDENIDRHLFQPKICGSHNRNQDEMDKLIYATNPQRIERVAGSANKFVHMVEGQSDFYMNFVPGFKFWDMCGSEAILASRFGILTDAQKRPIFYEPNMHPTIKDGLIAAKNKSIYKLCEHRIERFTRMSLEQNHQRIQLQALESKRIRQELQELDQQQQNIKSLI</sequence>
<dbReference type="Proteomes" id="UP000039865">
    <property type="component" value="Unassembled WGS sequence"/>
</dbReference>
<gene>
    <name evidence="5" type="primary">Contig5666.g6071</name>
    <name evidence="5" type="ORF">STYLEM_3130</name>
</gene>
<accession>A0A077ZX33</accession>
<feature type="binding site" evidence="3">
    <location>
        <position position="316"/>
    </location>
    <ligand>
        <name>Mg(2+)</name>
        <dbReference type="ChEBI" id="CHEBI:18420"/>
        <label>1</label>
        <note>catalytic</note>
    </ligand>
</feature>
<evidence type="ECO:0000256" key="4">
    <source>
        <dbReference type="SAM" id="Coils"/>
    </source>
</evidence>
<proteinExistence type="inferred from homology"/>
<comment type="similarity">
    <text evidence="1">Belongs to the inositol monophosphatase superfamily.</text>
</comment>
<dbReference type="InParanoid" id="A0A077ZX33"/>
<feature type="binding site" evidence="3">
    <location>
        <position position="166"/>
    </location>
    <ligand>
        <name>Mg(2+)</name>
        <dbReference type="ChEBI" id="CHEBI:18420"/>
        <label>1</label>
        <note>catalytic</note>
    </ligand>
</feature>
<keyword evidence="6" id="KW-1185">Reference proteome</keyword>
<reference evidence="5 6" key="1">
    <citation type="submission" date="2014-06" db="EMBL/GenBank/DDBJ databases">
        <authorList>
            <person name="Swart Estienne"/>
        </authorList>
    </citation>
    <scope>NUCLEOTIDE SEQUENCE [LARGE SCALE GENOMIC DNA]</scope>
    <source>
        <strain evidence="5 6">130c</strain>
    </source>
</reference>
<dbReference type="Gene3D" id="3.30.540.10">
    <property type="entry name" value="Fructose-1,6-Bisphosphatase, subunit A, domain 1"/>
    <property type="match status" value="1"/>
</dbReference>